<dbReference type="EMBL" id="AAFI02000001">
    <property type="protein sequence ID" value="EAL73839.1"/>
    <property type="molecule type" value="Genomic_DNA"/>
</dbReference>
<organism evidence="1 2">
    <name type="scientific">Dictyostelium discoideum</name>
    <name type="common">Social amoeba</name>
    <dbReference type="NCBI Taxonomy" id="44689"/>
    <lineage>
        <taxon>Eukaryota</taxon>
        <taxon>Amoebozoa</taxon>
        <taxon>Evosea</taxon>
        <taxon>Eumycetozoa</taxon>
        <taxon>Dictyostelia</taxon>
        <taxon>Dictyosteliales</taxon>
        <taxon>Dictyosteliaceae</taxon>
        <taxon>Dictyostelium</taxon>
    </lineage>
</organism>
<dbReference type="Proteomes" id="UP000002195">
    <property type="component" value="Unassembled WGS sequence"/>
</dbReference>
<proteinExistence type="predicted"/>
<dbReference type="HOGENOM" id="CLU_1889658_0_0_1"/>
<dbReference type="VEuPathDB" id="AmoebaDB:DDB_G0267204"/>
<dbReference type="KEGG" id="ddi:DDB_G0267204"/>
<sequence>MTLNNSASFETPNRSGNYVNRSYITSQTSPITPIPSLILNQTDNSIDPQRGFFFAVVRRQQRPQRPNAIHPPTTNIIEKILVYETLHRNCVSQYYATVKALRGVSQKFIDSPDELTYTEKVAFEFTSIPLYAPIN</sequence>
<dbReference type="PhylomeDB" id="Q55H45"/>
<protein>
    <submittedName>
        <fullName evidence="1">Uncharacterized protein</fullName>
    </submittedName>
</protein>
<comment type="caution">
    <text evidence="1">The sequence shown here is derived from an EMBL/GenBank/DDBJ whole genome shotgun (WGS) entry which is preliminary data.</text>
</comment>
<accession>Q55H45</accession>
<reference evidence="1 2" key="1">
    <citation type="journal article" date="2005" name="Nature">
        <title>The genome of the social amoeba Dictyostelium discoideum.</title>
        <authorList>
            <consortium name="The Dictyostelium discoideum Sequencing Consortium"/>
            <person name="Eichinger L."/>
            <person name="Pachebat J.A."/>
            <person name="Glockner G."/>
            <person name="Rajandream M.A."/>
            <person name="Sucgang R."/>
            <person name="Berriman M."/>
            <person name="Song J."/>
            <person name="Olsen R."/>
            <person name="Szafranski K."/>
            <person name="Xu Q."/>
            <person name="Tunggal B."/>
            <person name="Kummerfeld S."/>
            <person name="Madera M."/>
            <person name="Konfortov B.A."/>
            <person name="Rivero F."/>
            <person name="Bankier A.T."/>
            <person name="Lehmann R."/>
            <person name="Hamlin N."/>
            <person name="Davies R."/>
            <person name="Gaudet P."/>
            <person name="Fey P."/>
            <person name="Pilcher K."/>
            <person name="Chen G."/>
            <person name="Saunders D."/>
            <person name="Sodergren E."/>
            <person name="Davis P."/>
            <person name="Kerhornou A."/>
            <person name="Nie X."/>
            <person name="Hall N."/>
            <person name="Anjard C."/>
            <person name="Hemphill L."/>
            <person name="Bason N."/>
            <person name="Farbrother P."/>
            <person name="Desany B."/>
            <person name="Just E."/>
            <person name="Morio T."/>
            <person name="Rost R."/>
            <person name="Churcher C."/>
            <person name="Cooper J."/>
            <person name="Haydock S."/>
            <person name="van Driessche N."/>
            <person name="Cronin A."/>
            <person name="Goodhead I."/>
            <person name="Muzny D."/>
            <person name="Mourier T."/>
            <person name="Pain A."/>
            <person name="Lu M."/>
            <person name="Harper D."/>
            <person name="Lindsay R."/>
            <person name="Hauser H."/>
            <person name="James K."/>
            <person name="Quiles M."/>
            <person name="Madan Babu M."/>
            <person name="Saito T."/>
            <person name="Buchrieser C."/>
            <person name="Wardroper A."/>
            <person name="Felder M."/>
            <person name="Thangavelu M."/>
            <person name="Johnson D."/>
            <person name="Knights A."/>
            <person name="Loulseged H."/>
            <person name="Mungall K."/>
            <person name="Oliver K."/>
            <person name="Price C."/>
            <person name="Quail M.A."/>
            <person name="Urushihara H."/>
            <person name="Hernandez J."/>
            <person name="Rabbinowitsch E."/>
            <person name="Steffen D."/>
            <person name="Sanders M."/>
            <person name="Ma J."/>
            <person name="Kohara Y."/>
            <person name="Sharp S."/>
            <person name="Simmonds M."/>
            <person name="Spiegler S."/>
            <person name="Tivey A."/>
            <person name="Sugano S."/>
            <person name="White B."/>
            <person name="Walker D."/>
            <person name="Woodward J."/>
            <person name="Winckler T."/>
            <person name="Tanaka Y."/>
            <person name="Shaulsky G."/>
            <person name="Schleicher M."/>
            <person name="Weinstock G."/>
            <person name="Rosenthal A."/>
            <person name="Cox E.C."/>
            <person name="Chisholm R.L."/>
            <person name="Gibbs R."/>
            <person name="Loomis W.F."/>
            <person name="Platzer M."/>
            <person name="Kay R.R."/>
            <person name="Williams J."/>
            <person name="Dear P.H."/>
            <person name="Noegel A.A."/>
            <person name="Barrell B."/>
            <person name="Kuspa A."/>
        </authorList>
    </citation>
    <scope>NUCLEOTIDE SEQUENCE [LARGE SCALE GENOMIC DNA]</scope>
    <source>
        <strain evidence="1 2">AX4</strain>
    </source>
</reference>
<dbReference type="RefSeq" id="XP_647763.1">
    <property type="nucleotide sequence ID" value="XM_642671.1"/>
</dbReference>
<dbReference type="InParanoid" id="Q55H45"/>
<dbReference type="AlphaFoldDB" id="Q55H45"/>
<dbReference type="PaxDb" id="44689-DDB0216450"/>
<dbReference type="SMR" id="Q55H45"/>
<gene>
    <name evidence="1" type="ORF">DDB_G0267204</name>
</gene>
<evidence type="ECO:0000313" key="1">
    <source>
        <dbReference type="EMBL" id="EAL73839.1"/>
    </source>
</evidence>
<evidence type="ECO:0000313" key="2">
    <source>
        <dbReference type="Proteomes" id="UP000002195"/>
    </source>
</evidence>
<dbReference type="GeneID" id="8615789"/>
<name>Q55H45_DICDI</name>
<keyword evidence="2" id="KW-1185">Reference proteome</keyword>